<reference evidence="1 2" key="1">
    <citation type="submission" date="2019-11" db="EMBL/GenBank/DDBJ databases">
        <authorList>
            <person name="Holert J."/>
        </authorList>
    </citation>
    <scope>NUCLEOTIDE SEQUENCE [LARGE SCALE GENOMIC DNA]</scope>
    <source>
        <strain evidence="1">SB11_3</strain>
    </source>
</reference>
<sequence>MAGRKALSSEPSIMAPMRKQLDVVGPNALAGIESLFL</sequence>
<gene>
    <name evidence="1" type="ORF">OPDIPICF_04549</name>
</gene>
<proteinExistence type="predicted"/>
<organism evidence="1 2">
    <name type="scientific">BD1-7 clade bacterium</name>
    <dbReference type="NCBI Taxonomy" id="2029982"/>
    <lineage>
        <taxon>Bacteria</taxon>
        <taxon>Pseudomonadati</taxon>
        <taxon>Pseudomonadota</taxon>
        <taxon>Gammaproteobacteria</taxon>
        <taxon>Cellvibrionales</taxon>
        <taxon>Spongiibacteraceae</taxon>
        <taxon>BD1-7 clade</taxon>
    </lineage>
</organism>
<dbReference type="AlphaFoldDB" id="A0A5S9PHT5"/>
<protein>
    <submittedName>
        <fullName evidence="1">Uncharacterized protein</fullName>
    </submittedName>
</protein>
<dbReference type="EMBL" id="CACSIO010000010">
    <property type="protein sequence ID" value="CAA0103542.1"/>
    <property type="molecule type" value="Genomic_DNA"/>
</dbReference>
<accession>A0A5S9PHT5</accession>
<evidence type="ECO:0000313" key="2">
    <source>
        <dbReference type="Proteomes" id="UP000441399"/>
    </source>
</evidence>
<name>A0A5S9PHT5_9GAMM</name>
<dbReference type="Proteomes" id="UP000441399">
    <property type="component" value="Unassembled WGS sequence"/>
</dbReference>
<evidence type="ECO:0000313" key="1">
    <source>
        <dbReference type="EMBL" id="CAA0103542.1"/>
    </source>
</evidence>
<keyword evidence="2" id="KW-1185">Reference proteome</keyword>